<dbReference type="PROSITE" id="PS50076">
    <property type="entry name" value="DNAJ_2"/>
    <property type="match status" value="1"/>
</dbReference>
<feature type="coiled-coil region" evidence="1">
    <location>
        <begin position="1121"/>
        <end position="1148"/>
    </location>
</feature>
<keyword evidence="6" id="KW-1185">Reference proteome</keyword>
<feature type="compositionally biased region" description="Polar residues" evidence="2">
    <location>
        <begin position="143"/>
        <end position="153"/>
    </location>
</feature>
<dbReference type="PANTHER" id="PTHR45089">
    <property type="entry name" value="DNAJ HEAT SHOCK AMINO-TERMINAL DOMAIN PROTEIN-RELATED"/>
    <property type="match status" value="1"/>
</dbReference>
<dbReference type="InterPro" id="IPR001623">
    <property type="entry name" value="DnaJ_domain"/>
</dbReference>
<feature type="compositionally biased region" description="Basic and acidic residues" evidence="2">
    <location>
        <begin position="1228"/>
        <end position="1244"/>
    </location>
</feature>
<sequence>MECNKDEAVRAKDIAERKMQNGDFEGAKKIALKALQLYPDLENISQMLAVCEVHCSAQNKLYGSEMDWYGILQIERFSDEAVIKKQYRKFALSLHPDKNKFSGAEAAFKLIGEANRVLTDPAKRSLYDMKCKGSVRPAAPRPTSHQSNRNSIAKKQHEANKFSSAPGSQYMSAHPYQPQRPTFWTCCTSCNMRYQYYRELQNKTLRCQSCQNSFIAINLDIHGVLNGSPWSQFPNQNGVPNQGPSKVVPQRNSGRPSGASFSDRFRPVDIGGSSKTSEVKAGNNIKNGGASKDLGTSKGASRKRGKQSRVESSESFDTGSNDDSDEDVVIQENSSISGQNSGSCGGNQPRRSSRQKQNVSYKEKLIDDDDFAVSPSKRQRVNGLSSVIEEEIKEAVRDGGLHKEHTSAGVDAAAVDRNKMEVKQRSSSVLEESLSNKKSKTDWSDKDLPVACGKFESGDSQRTADRAMFSHRMCFMNGNSRSSYLIYPQKGETWALFKDWEMKWSSEPEKHRPPYRFEFVEVLSDFDENFGIGVAYLQKVNGFVSIFRRAARDRVIQFCIPPTELYKFSHRIPSFRMSGKEGDGVPAGSFELDPASLPSNIDDLSDPSDTKLEKENVHNQSTNLCSQSPKSELKTTKVSKKICTPKKYESGPEIGSSIFGKSPTDTIVIVAGLCARNWNGRKVIHPGNIAQPGGVNISSPAKDRIETPEKQNKSELVADALTPRRSPRDLSYRNGEVNASQGMTEGDTQKNTAANNDVSRGKPSSLLSQPDDMMHAKDGDSVGLIISGTSSGRKVVELEVECYNFEREKSQDKFQLDQIWALYSNDGGLPRNYCQIKVIDSTPNFRLHVAMLEACSPPKDARRPVCCGIFKVNDDETKVLSTSKFSHLLKVQSIGNNKYEIHPRKGDIWALYKNWNSESCSDQSVGESDIVEVLEDNECSVKVVVLIPARVSESPGRNKCFYWAPRIQRSKTGVLDIPRAEFCRFSHQCSAFKHAGEKAISRSESVHNAQKEPLNIMSQIRVKSNCTLVPPKGKIFNTWIERKRSAAFGRPTGLERKLMYNTRRVYINYPAGYKHRHIWLNTNTNPGSNLVYGSGYEVESRAKETGRNQGSILGLGHVIAWQGMEQEINDTEAELAEASTKLQSTENNNMETENPIEASTKLQSEINNNGDGNLVDALTKGQSSRNRTPKSLRAKSKTIEKPSANNSLKSKKAKSSPKSHGRNRKKNKDIIQGKGERNRNEHGDANNLNSSEKNVSKKERIENGQEIRKNQERFVGSNKGQKNQKSGEKHGVLVDRSSRNQKNKGKHDEREKNGWDEKKKEKLGGMIFMCSAKTKPDCFLYRVMGVTMNKKELILGVKPGLKLFLYDFDLKLMYGIYEASSAGGVKLEPKAFGGSFPFQVRFAVHKDCFPITESVFKKAIKDNYNEKNKFKTELTVRQVLKLSALFRPVIGPVRSPSMVTVQDREVYAGARELQVHLEREAFARGNHDARRYSILSDERDRHVEYQQAGSMHRDEFPCDLFMSEKEYRTYGLSGERRKLTPSHHIPSTLDPYQRDQEREHPLRQPDPTYRDTVPLQREGVRAVPLYLNQPYNSSGRRELPQAITSIPATSSGSALAALDPYTRDPYYTNHHGASSADAYVAPPRRDELSSGSYYVDGRRETYLSEADPLRRREADQEGRLYSTHASDALSNYNKLLQYHGAKPETAPPSVSSRYSFAGPSTCLFEADPLHRRETDQMDKLYSNIRCRCIRRELLNISWRCSGHCGGMFNS</sequence>
<organism evidence="5 6">
    <name type="scientific">Populus alba x Populus x berolinensis</name>
    <dbReference type="NCBI Taxonomy" id="444605"/>
    <lineage>
        <taxon>Eukaryota</taxon>
        <taxon>Viridiplantae</taxon>
        <taxon>Streptophyta</taxon>
        <taxon>Embryophyta</taxon>
        <taxon>Tracheophyta</taxon>
        <taxon>Spermatophyta</taxon>
        <taxon>Magnoliopsida</taxon>
        <taxon>eudicotyledons</taxon>
        <taxon>Gunneridae</taxon>
        <taxon>Pentapetalae</taxon>
        <taxon>rosids</taxon>
        <taxon>fabids</taxon>
        <taxon>Malpighiales</taxon>
        <taxon>Salicaceae</taxon>
        <taxon>Saliceae</taxon>
        <taxon>Populus</taxon>
    </lineage>
</organism>
<dbReference type="Pfam" id="PF11926">
    <property type="entry name" value="DUF3444"/>
    <property type="match status" value="2"/>
</dbReference>
<dbReference type="CDD" id="cd06257">
    <property type="entry name" value="DnaJ"/>
    <property type="match status" value="1"/>
</dbReference>
<evidence type="ECO:0000259" key="3">
    <source>
        <dbReference type="PROSITE" id="PS50076"/>
    </source>
</evidence>
<dbReference type="InterPro" id="IPR013989">
    <property type="entry name" value="Dev_and_cell_death_domain"/>
</dbReference>
<protein>
    <recommendedName>
        <fullName evidence="7">J domain-containing protein</fullName>
    </recommendedName>
</protein>
<feature type="compositionally biased region" description="Basic and acidic residues" evidence="2">
    <location>
        <begin position="1552"/>
        <end position="1563"/>
    </location>
</feature>
<dbReference type="InterPro" id="IPR036869">
    <property type="entry name" value="J_dom_sf"/>
</dbReference>
<evidence type="ECO:0000313" key="6">
    <source>
        <dbReference type="Proteomes" id="UP001164929"/>
    </source>
</evidence>
<comment type="caution">
    <text evidence="5">The sequence shown here is derived from an EMBL/GenBank/DDBJ whole genome shotgun (WGS) entry which is preliminary data.</text>
</comment>
<feature type="compositionally biased region" description="Polar residues" evidence="2">
    <location>
        <begin position="749"/>
        <end position="758"/>
    </location>
</feature>
<dbReference type="EMBL" id="JAQIZT010000005">
    <property type="protein sequence ID" value="KAJ6996136.1"/>
    <property type="molecule type" value="Genomic_DNA"/>
</dbReference>
<feature type="compositionally biased region" description="Low complexity" evidence="2">
    <location>
        <begin position="331"/>
        <end position="348"/>
    </location>
</feature>
<dbReference type="SMART" id="SM00767">
    <property type="entry name" value="DCD"/>
    <property type="match status" value="1"/>
</dbReference>
<dbReference type="InterPro" id="IPR024593">
    <property type="entry name" value="DUF3444"/>
</dbReference>
<feature type="compositionally biased region" description="Acidic residues" evidence="2">
    <location>
        <begin position="320"/>
        <end position="329"/>
    </location>
</feature>
<dbReference type="PRINTS" id="PR00625">
    <property type="entry name" value="JDOMAIN"/>
</dbReference>
<dbReference type="Gene3D" id="1.10.287.110">
    <property type="entry name" value="DnaJ domain"/>
    <property type="match status" value="1"/>
</dbReference>
<dbReference type="SUPFAM" id="SSF46565">
    <property type="entry name" value="Chaperone J-domain"/>
    <property type="match status" value="1"/>
</dbReference>
<feature type="compositionally biased region" description="Polar residues" evidence="2">
    <location>
        <begin position="232"/>
        <end position="255"/>
    </location>
</feature>
<feature type="region of interest" description="Disordered" evidence="2">
    <location>
        <begin position="688"/>
        <end position="774"/>
    </location>
</feature>
<feature type="region of interest" description="Disordered" evidence="2">
    <location>
        <begin position="579"/>
        <end position="631"/>
    </location>
</feature>
<name>A0AAD6W2D6_9ROSI</name>
<feature type="compositionally biased region" description="Basic and acidic residues" evidence="2">
    <location>
        <begin position="1306"/>
        <end position="1317"/>
    </location>
</feature>
<feature type="compositionally biased region" description="Polar residues" evidence="2">
    <location>
        <begin position="161"/>
        <end position="171"/>
    </location>
</feature>
<dbReference type="PROSITE" id="PS51222">
    <property type="entry name" value="DCD"/>
    <property type="match status" value="1"/>
</dbReference>
<evidence type="ECO:0000313" key="5">
    <source>
        <dbReference type="EMBL" id="KAJ6996136.1"/>
    </source>
</evidence>
<feature type="region of interest" description="Disordered" evidence="2">
    <location>
        <begin position="134"/>
        <end position="172"/>
    </location>
</feature>
<evidence type="ECO:0000256" key="2">
    <source>
        <dbReference type="SAM" id="MobiDB-lite"/>
    </source>
</evidence>
<feature type="compositionally biased region" description="Basic residues" evidence="2">
    <location>
        <begin position="1209"/>
        <end position="1227"/>
    </location>
</feature>
<feature type="domain" description="J" evidence="3">
    <location>
        <begin position="67"/>
        <end position="131"/>
    </location>
</feature>
<evidence type="ECO:0000259" key="4">
    <source>
        <dbReference type="PROSITE" id="PS51222"/>
    </source>
</evidence>
<feature type="compositionally biased region" description="Polar residues" evidence="2">
    <location>
        <begin position="618"/>
        <end position="630"/>
    </location>
</feature>
<dbReference type="Pfam" id="PF10539">
    <property type="entry name" value="Dev_Cell_Death"/>
    <property type="match status" value="1"/>
</dbReference>
<accession>A0AAD6W2D6</accession>
<feature type="compositionally biased region" description="Basic and acidic residues" evidence="2">
    <location>
        <begin position="608"/>
        <end position="617"/>
    </location>
</feature>
<evidence type="ECO:0008006" key="7">
    <source>
        <dbReference type="Google" id="ProtNLM"/>
    </source>
</evidence>
<feature type="compositionally biased region" description="Basic residues" evidence="2">
    <location>
        <begin position="1187"/>
        <end position="1196"/>
    </location>
</feature>
<feature type="compositionally biased region" description="Basic and acidic residues" evidence="2">
    <location>
        <begin position="701"/>
        <end position="713"/>
    </location>
</feature>
<gene>
    <name evidence="5" type="ORF">NC653_012891</name>
</gene>
<evidence type="ECO:0000256" key="1">
    <source>
        <dbReference type="SAM" id="Coils"/>
    </source>
</evidence>
<dbReference type="SMART" id="SM00271">
    <property type="entry name" value="DnaJ"/>
    <property type="match status" value="1"/>
</dbReference>
<feature type="compositionally biased region" description="Basic and acidic residues" evidence="2">
    <location>
        <begin position="1254"/>
        <end position="1272"/>
    </location>
</feature>
<dbReference type="Pfam" id="PF00226">
    <property type="entry name" value="DnaJ"/>
    <property type="match status" value="1"/>
</dbReference>
<feature type="domain" description="DCD" evidence="4">
    <location>
        <begin position="1321"/>
        <end position="1448"/>
    </location>
</feature>
<feature type="region of interest" description="Disordered" evidence="2">
    <location>
        <begin position="1532"/>
        <end position="1571"/>
    </location>
</feature>
<dbReference type="PANTHER" id="PTHR45089:SF42">
    <property type="entry name" value="J DOMAIN-CONTAINING PROTEIN"/>
    <property type="match status" value="1"/>
</dbReference>
<dbReference type="Proteomes" id="UP001164929">
    <property type="component" value="Chromosome 5"/>
</dbReference>
<reference evidence="5" key="1">
    <citation type="journal article" date="2023" name="Mol. Ecol. Resour.">
        <title>Chromosome-level genome assembly of a triploid poplar Populus alba 'Berolinensis'.</title>
        <authorList>
            <person name="Chen S."/>
            <person name="Yu Y."/>
            <person name="Wang X."/>
            <person name="Wang S."/>
            <person name="Zhang T."/>
            <person name="Zhou Y."/>
            <person name="He R."/>
            <person name="Meng N."/>
            <person name="Wang Y."/>
            <person name="Liu W."/>
            <person name="Liu Z."/>
            <person name="Liu J."/>
            <person name="Guo Q."/>
            <person name="Huang H."/>
            <person name="Sederoff R.R."/>
            <person name="Wang G."/>
            <person name="Qu G."/>
            <person name="Chen S."/>
        </authorList>
    </citation>
    <scope>NUCLEOTIDE SEQUENCE</scope>
    <source>
        <strain evidence="5">SC-2020</strain>
    </source>
</reference>
<proteinExistence type="predicted"/>
<feature type="region of interest" description="Disordered" evidence="2">
    <location>
        <begin position="232"/>
        <end position="361"/>
    </location>
</feature>
<feature type="region of interest" description="Disordered" evidence="2">
    <location>
        <begin position="1164"/>
        <end position="1317"/>
    </location>
</feature>
<feature type="compositionally biased region" description="Basic and acidic residues" evidence="2">
    <location>
        <begin position="1285"/>
        <end position="1298"/>
    </location>
</feature>
<keyword evidence="1" id="KW-0175">Coiled coil</keyword>